<keyword evidence="5 8" id="KW-1133">Transmembrane helix</keyword>
<feature type="transmembrane region" description="Helical" evidence="8">
    <location>
        <begin position="194"/>
        <end position="214"/>
    </location>
</feature>
<evidence type="ECO:0000256" key="4">
    <source>
        <dbReference type="ARBA" id="ARBA00022692"/>
    </source>
</evidence>
<dbReference type="GO" id="GO:0005886">
    <property type="term" value="C:plasma membrane"/>
    <property type="evidence" value="ECO:0007669"/>
    <property type="project" value="UniProtKB-SubCell"/>
</dbReference>
<feature type="domain" description="Major facilitator superfamily (MFS) profile" evidence="9">
    <location>
        <begin position="1"/>
        <end position="446"/>
    </location>
</feature>
<keyword evidence="2 7" id="KW-0813">Transport</keyword>
<dbReference type="PANTHER" id="PTHR23517">
    <property type="entry name" value="RESISTANCE PROTEIN MDTM, PUTATIVE-RELATED-RELATED"/>
    <property type="match status" value="1"/>
</dbReference>
<dbReference type="PANTHER" id="PTHR23517:SF15">
    <property type="entry name" value="PROTON-DEPENDENT OLIGOPEPTIDE FAMILY TRANSPORT PROTEIN"/>
    <property type="match status" value="1"/>
</dbReference>
<dbReference type="InterPro" id="IPR050171">
    <property type="entry name" value="MFS_Transporters"/>
</dbReference>
<dbReference type="AlphaFoldDB" id="A0A414PSP8"/>
<feature type="transmembrane region" description="Helical" evidence="8">
    <location>
        <begin position="326"/>
        <end position="349"/>
    </location>
</feature>
<dbReference type="InterPro" id="IPR018456">
    <property type="entry name" value="PTR2_symporter_CS"/>
</dbReference>
<feature type="transmembrane region" description="Helical" evidence="8">
    <location>
        <begin position="294"/>
        <end position="314"/>
    </location>
</feature>
<feature type="transmembrane region" description="Helical" evidence="8">
    <location>
        <begin position="61"/>
        <end position="82"/>
    </location>
</feature>
<evidence type="ECO:0000256" key="6">
    <source>
        <dbReference type="ARBA" id="ARBA00023136"/>
    </source>
</evidence>
<feature type="transmembrane region" description="Helical" evidence="8">
    <location>
        <begin position="251"/>
        <end position="270"/>
    </location>
</feature>
<dbReference type="RefSeq" id="WP_118234482.1">
    <property type="nucleotide sequence ID" value="NZ_CAEUHP010000001.1"/>
</dbReference>
<accession>A0A414PSP8</accession>
<feature type="transmembrane region" description="Helical" evidence="8">
    <location>
        <begin position="355"/>
        <end position="380"/>
    </location>
</feature>
<feature type="transmembrane region" description="Helical" evidence="8">
    <location>
        <begin position="419"/>
        <end position="442"/>
    </location>
</feature>
<dbReference type="InterPro" id="IPR036259">
    <property type="entry name" value="MFS_trans_sf"/>
</dbReference>
<name>A0A414PSP8_FUSMR</name>
<dbReference type="GO" id="GO:1904680">
    <property type="term" value="F:peptide transmembrane transporter activity"/>
    <property type="evidence" value="ECO:0007669"/>
    <property type="project" value="InterPro"/>
</dbReference>
<evidence type="ECO:0000313" key="10">
    <source>
        <dbReference type="EMBL" id="RHF71512.1"/>
    </source>
</evidence>
<evidence type="ECO:0000256" key="1">
    <source>
        <dbReference type="ARBA" id="ARBA00004651"/>
    </source>
</evidence>
<gene>
    <name evidence="10" type="ORF">DW663_08255</name>
</gene>
<sequence>MNSIFQYLKSKYPKSFWLMCFTITWERFSYHGIATILVLYFTTAISKGGMGLSIIEATSLYGFFVGVLHLTPLIGGWLSDFYIGQQKSIILGGFFISLGNFLLFFSRGGDKNILYLGLLGIMIGNGFFKANCTNLVGNIYADKKPSEKEIAYSLFYMFINLGSFLAPFTAGLIADKFMATVDLQGNILKFGYRPMFLVCSIIAIIWTLLFFYLAPKFLGDLGKKPYKNTTNNKNFTLSFNFSKEEIKNIKLMGIISIFVILFWTAFYQSFSSITLYARDHVDRNLGSFVVPVPWFPALNAISGIIFSPFLVILWEKLKKYKVDAPIKISVGLFSMGIAFLFMSISSYITRDVSKANMIFIVLAFLFNTISELCTAPVGIATFNRLAPKQLSTIFMGIWYMTMCFGSIISGKIAGVVQNIGFFPLFSTLTIVLFIGGGILLILRKKF</sequence>
<dbReference type="SUPFAM" id="SSF103473">
    <property type="entry name" value="MFS general substrate transporter"/>
    <property type="match status" value="1"/>
</dbReference>
<evidence type="ECO:0000313" key="11">
    <source>
        <dbReference type="Proteomes" id="UP000284676"/>
    </source>
</evidence>
<organism evidence="10 11">
    <name type="scientific">Fusobacterium mortiferum</name>
    <dbReference type="NCBI Taxonomy" id="850"/>
    <lineage>
        <taxon>Bacteria</taxon>
        <taxon>Fusobacteriati</taxon>
        <taxon>Fusobacteriota</taxon>
        <taxon>Fusobacteriia</taxon>
        <taxon>Fusobacteriales</taxon>
        <taxon>Fusobacteriaceae</taxon>
        <taxon>Fusobacterium</taxon>
    </lineage>
</organism>
<evidence type="ECO:0000256" key="5">
    <source>
        <dbReference type="ARBA" id="ARBA00022989"/>
    </source>
</evidence>
<dbReference type="PROSITE" id="PS01023">
    <property type="entry name" value="PTR2_2"/>
    <property type="match status" value="1"/>
</dbReference>
<dbReference type="PROSITE" id="PS50850">
    <property type="entry name" value="MFS"/>
    <property type="match status" value="1"/>
</dbReference>
<evidence type="ECO:0000259" key="9">
    <source>
        <dbReference type="PROSITE" id="PS50850"/>
    </source>
</evidence>
<reference evidence="10 11" key="1">
    <citation type="submission" date="2018-08" db="EMBL/GenBank/DDBJ databases">
        <title>A genome reference for cultivated species of the human gut microbiota.</title>
        <authorList>
            <person name="Zou Y."/>
            <person name="Xue W."/>
            <person name="Luo G."/>
        </authorList>
    </citation>
    <scope>NUCLEOTIDE SEQUENCE [LARGE SCALE GENOMIC DNA]</scope>
    <source>
        <strain evidence="10 11">AM25-1</strain>
    </source>
</reference>
<feature type="transmembrane region" description="Helical" evidence="8">
    <location>
        <begin position="150"/>
        <end position="174"/>
    </location>
</feature>
<comment type="similarity">
    <text evidence="7">Belongs to the major facilitator superfamily. Proton-dependent oligopeptide transporter (POT/PTR) (TC 2.A.17) family.</text>
</comment>
<evidence type="ECO:0000256" key="3">
    <source>
        <dbReference type="ARBA" id="ARBA00022475"/>
    </source>
</evidence>
<proteinExistence type="inferred from homology"/>
<feature type="transmembrane region" description="Helical" evidence="8">
    <location>
        <begin position="112"/>
        <end position="130"/>
    </location>
</feature>
<dbReference type="EMBL" id="QRHL01000014">
    <property type="protein sequence ID" value="RHF71512.1"/>
    <property type="molecule type" value="Genomic_DNA"/>
</dbReference>
<feature type="transmembrane region" description="Helical" evidence="8">
    <location>
        <begin position="89"/>
        <end position="106"/>
    </location>
</feature>
<keyword evidence="3" id="KW-1003">Cell membrane</keyword>
<dbReference type="Pfam" id="PF00854">
    <property type="entry name" value="PTR2"/>
    <property type="match status" value="2"/>
</dbReference>
<keyword evidence="4 7" id="KW-0812">Transmembrane</keyword>
<dbReference type="InterPro" id="IPR020846">
    <property type="entry name" value="MFS_dom"/>
</dbReference>
<keyword evidence="6 8" id="KW-0472">Membrane</keyword>
<protein>
    <submittedName>
        <fullName evidence="10">MFS transporter</fullName>
    </submittedName>
</protein>
<evidence type="ECO:0000256" key="7">
    <source>
        <dbReference type="RuleBase" id="RU003755"/>
    </source>
</evidence>
<dbReference type="CDD" id="cd17346">
    <property type="entry name" value="MFS_DtpA_like"/>
    <property type="match status" value="1"/>
</dbReference>
<evidence type="ECO:0000256" key="2">
    <source>
        <dbReference type="ARBA" id="ARBA00022448"/>
    </source>
</evidence>
<comment type="subcellular location">
    <subcellularLocation>
        <location evidence="1">Cell membrane</location>
        <topology evidence="1">Multi-pass membrane protein</topology>
    </subcellularLocation>
    <subcellularLocation>
        <location evidence="7">Membrane</location>
        <topology evidence="7">Multi-pass membrane protein</topology>
    </subcellularLocation>
</comment>
<dbReference type="Proteomes" id="UP000284676">
    <property type="component" value="Unassembled WGS sequence"/>
</dbReference>
<feature type="transmembrane region" description="Helical" evidence="8">
    <location>
        <begin position="16"/>
        <end position="41"/>
    </location>
</feature>
<feature type="transmembrane region" description="Helical" evidence="8">
    <location>
        <begin position="392"/>
        <end position="413"/>
    </location>
</feature>
<dbReference type="Gene3D" id="1.20.1250.20">
    <property type="entry name" value="MFS general substrate transporter like domains"/>
    <property type="match status" value="2"/>
</dbReference>
<dbReference type="InterPro" id="IPR000109">
    <property type="entry name" value="POT_fam"/>
</dbReference>
<dbReference type="InterPro" id="IPR005279">
    <property type="entry name" value="Dipep/tripep_permease"/>
</dbReference>
<dbReference type="GO" id="GO:0006857">
    <property type="term" value="P:oligopeptide transport"/>
    <property type="evidence" value="ECO:0007669"/>
    <property type="project" value="InterPro"/>
</dbReference>
<evidence type="ECO:0000256" key="8">
    <source>
        <dbReference type="SAM" id="Phobius"/>
    </source>
</evidence>
<comment type="caution">
    <text evidence="10">The sequence shown here is derived from an EMBL/GenBank/DDBJ whole genome shotgun (WGS) entry which is preliminary data.</text>
</comment>